<protein>
    <submittedName>
        <fullName evidence="3">Uncharacterized protein</fullName>
    </submittedName>
</protein>
<evidence type="ECO:0000313" key="3">
    <source>
        <dbReference type="EMBL" id="KAK3244536.1"/>
    </source>
</evidence>
<gene>
    <name evidence="3" type="ORF">CYMTET_45852</name>
</gene>
<evidence type="ECO:0000313" key="4">
    <source>
        <dbReference type="Proteomes" id="UP001190700"/>
    </source>
</evidence>
<dbReference type="Proteomes" id="UP001190700">
    <property type="component" value="Unassembled WGS sequence"/>
</dbReference>
<sequence length="280" mass="31659">SWSVPRQTCTYTECAGREQLPGRAGVPPVAATIDAWHNNMPINLAAPEHLHAYSEHCKRSLQTVVNGSLLSKRDQLLTQMARMKARMDEVRAVRTNIERETTAEYESVVDRLHSGESMKILALQADHDDLGRQVEAIQHLVEEVHRFAQSGEAPLDTLGHYRALHDACSRLSSKPFKETIDVSVDNFEEEAHTYSDLRKKYSSLHKLLAVKDQMIWSLLEERKTMQEEQEALATRHREELEALTRRYQQMLQNGAEASYTNTPAQPPVPASADPEVIPVA</sequence>
<dbReference type="AlphaFoldDB" id="A0AAE0EXM1"/>
<feature type="region of interest" description="Disordered" evidence="2">
    <location>
        <begin position="258"/>
        <end position="280"/>
    </location>
</feature>
<evidence type="ECO:0000256" key="2">
    <source>
        <dbReference type="SAM" id="MobiDB-lite"/>
    </source>
</evidence>
<keyword evidence="1" id="KW-0175">Coiled coil</keyword>
<organism evidence="3 4">
    <name type="scientific">Cymbomonas tetramitiformis</name>
    <dbReference type="NCBI Taxonomy" id="36881"/>
    <lineage>
        <taxon>Eukaryota</taxon>
        <taxon>Viridiplantae</taxon>
        <taxon>Chlorophyta</taxon>
        <taxon>Pyramimonadophyceae</taxon>
        <taxon>Pyramimonadales</taxon>
        <taxon>Pyramimonadaceae</taxon>
        <taxon>Cymbomonas</taxon>
    </lineage>
</organism>
<feature type="coiled-coil region" evidence="1">
    <location>
        <begin position="226"/>
        <end position="253"/>
    </location>
</feature>
<evidence type="ECO:0000256" key="1">
    <source>
        <dbReference type="SAM" id="Coils"/>
    </source>
</evidence>
<comment type="caution">
    <text evidence="3">The sequence shown here is derived from an EMBL/GenBank/DDBJ whole genome shotgun (WGS) entry which is preliminary data.</text>
</comment>
<feature type="non-terminal residue" evidence="3">
    <location>
        <position position="1"/>
    </location>
</feature>
<feature type="coiled-coil region" evidence="1">
    <location>
        <begin position="73"/>
        <end position="100"/>
    </location>
</feature>
<keyword evidence="4" id="KW-1185">Reference proteome</keyword>
<dbReference type="EMBL" id="LGRX02031743">
    <property type="protein sequence ID" value="KAK3244536.1"/>
    <property type="molecule type" value="Genomic_DNA"/>
</dbReference>
<accession>A0AAE0EXM1</accession>
<proteinExistence type="predicted"/>
<reference evidence="3 4" key="1">
    <citation type="journal article" date="2015" name="Genome Biol. Evol.">
        <title>Comparative Genomics of a Bacterivorous Green Alga Reveals Evolutionary Causalities and Consequences of Phago-Mixotrophic Mode of Nutrition.</title>
        <authorList>
            <person name="Burns J.A."/>
            <person name="Paasch A."/>
            <person name="Narechania A."/>
            <person name="Kim E."/>
        </authorList>
    </citation>
    <scope>NUCLEOTIDE SEQUENCE [LARGE SCALE GENOMIC DNA]</scope>
    <source>
        <strain evidence="3 4">PLY_AMNH</strain>
    </source>
</reference>
<name>A0AAE0EXM1_9CHLO</name>